<dbReference type="GO" id="GO:0016747">
    <property type="term" value="F:acyltransferase activity, transferring groups other than amino-acyl groups"/>
    <property type="evidence" value="ECO:0007669"/>
    <property type="project" value="InterPro"/>
</dbReference>
<dbReference type="PROSITE" id="PS51186">
    <property type="entry name" value="GNAT"/>
    <property type="match status" value="1"/>
</dbReference>
<dbReference type="AlphaFoldDB" id="A0A1T2X5I7"/>
<dbReference type="RefSeq" id="WP_078501175.1">
    <property type="nucleotide sequence ID" value="NZ_MSZX01000009.1"/>
</dbReference>
<dbReference type="InterPro" id="IPR016181">
    <property type="entry name" value="Acyl_CoA_acyltransferase"/>
</dbReference>
<dbReference type="CDD" id="cd04301">
    <property type="entry name" value="NAT_SF"/>
    <property type="match status" value="1"/>
</dbReference>
<evidence type="ECO:0000313" key="3">
    <source>
        <dbReference type="Proteomes" id="UP000190188"/>
    </source>
</evidence>
<dbReference type="Pfam" id="PF12746">
    <property type="entry name" value="GNAT_acetyltran"/>
    <property type="match status" value="1"/>
</dbReference>
<sequence>MYELSHDYFYKVTPLLKNGHPHPEVLSIIEHNNPGWIFSDHIDSPRTALIWSKGMQGFYLIGDHNNDDFMNELDDYLTKSIFPKLRELGMSYFEVSGHHNKWNMESLFASWEIQQWDQLVFKCRNLEAAASQGSSRNHPIRTINLRSQEWKDQVFTNRDFVDKHIKLFWDSYEDFYHKGYGYVAIDGSEIIGVCYSSFVAKETHAIGIETLPQHQKRGIGTYLASFVVKDIIENGFTAYWDCSLTNEASTKLALRLGFQQVHQYKCVGFVI</sequence>
<reference evidence="2 3" key="1">
    <citation type="submission" date="2017-01" db="EMBL/GenBank/DDBJ databases">
        <title>Genome analysis of Paenibacillus selenitrireducens ES3-24.</title>
        <authorList>
            <person name="Xu D."/>
            <person name="Yao R."/>
            <person name="Zheng S."/>
        </authorList>
    </citation>
    <scope>NUCLEOTIDE SEQUENCE [LARGE SCALE GENOMIC DNA]</scope>
    <source>
        <strain evidence="2 3">ES3-24</strain>
    </source>
</reference>
<dbReference type="PANTHER" id="PTHR31143:SF2">
    <property type="entry name" value="FR47-LIKE DOMAIN-CONTAINING PROTEIN-RELATED"/>
    <property type="match status" value="1"/>
</dbReference>
<evidence type="ECO:0000313" key="2">
    <source>
        <dbReference type="EMBL" id="OPA75102.1"/>
    </source>
</evidence>
<dbReference type="Gene3D" id="3.40.630.30">
    <property type="match status" value="1"/>
</dbReference>
<evidence type="ECO:0000259" key="1">
    <source>
        <dbReference type="PROSITE" id="PS51186"/>
    </source>
</evidence>
<dbReference type="EMBL" id="MSZX01000009">
    <property type="protein sequence ID" value="OPA75102.1"/>
    <property type="molecule type" value="Genomic_DNA"/>
</dbReference>
<protein>
    <recommendedName>
        <fullName evidence="1">N-acetyltransferase domain-containing protein</fullName>
    </recommendedName>
</protein>
<dbReference type="Proteomes" id="UP000190188">
    <property type="component" value="Unassembled WGS sequence"/>
</dbReference>
<proteinExistence type="predicted"/>
<organism evidence="2 3">
    <name type="scientific">Paenibacillus selenitireducens</name>
    <dbReference type="NCBI Taxonomy" id="1324314"/>
    <lineage>
        <taxon>Bacteria</taxon>
        <taxon>Bacillati</taxon>
        <taxon>Bacillota</taxon>
        <taxon>Bacilli</taxon>
        <taxon>Bacillales</taxon>
        <taxon>Paenibacillaceae</taxon>
        <taxon>Paenibacillus</taxon>
    </lineage>
</organism>
<dbReference type="OrthoDB" id="2773476at2"/>
<dbReference type="InterPro" id="IPR000182">
    <property type="entry name" value="GNAT_dom"/>
</dbReference>
<comment type="caution">
    <text evidence="2">The sequence shown here is derived from an EMBL/GenBank/DDBJ whole genome shotgun (WGS) entry which is preliminary data.</text>
</comment>
<dbReference type="InterPro" id="IPR027365">
    <property type="entry name" value="GNAT_acetyltra_YdfB-like"/>
</dbReference>
<dbReference type="SUPFAM" id="SSF55729">
    <property type="entry name" value="Acyl-CoA N-acyltransferases (Nat)"/>
    <property type="match status" value="1"/>
</dbReference>
<accession>A0A1T2X5I7</accession>
<dbReference type="STRING" id="1324314.BVG16_21055"/>
<dbReference type="PANTHER" id="PTHR31143">
    <property type="match status" value="1"/>
</dbReference>
<keyword evidence="3" id="KW-1185">Reference proteome</keyword>
<feature type="domain" description="N-acetyltransferase" evidence="1">
    <location>
        <begin position="140"/>
        <end position="271"/>
    </location>
</feature>
<gene>
    <name evidence="2" type="ORF">BVG16_21055</name>
</gene>
<name>A0A1T2X5I7_9BACL</name>